<name>A0ABN1YY09_9MICO</name>
<evidence type="ECO:0000259" key="2">
    <source>
        <dbReference type="Pfam" id="PF08327"/>
    </source>
</evidence>
<proteinExistence type="inferred from homology"/>
<dbReference type="Gene3D" id="3.30.530.20">
    <property type="match status" value="1"/>
</dbReference>
<sequence>MALDSEQDRPGVERAEVDAFVTTTADAVWPLWTTAAGLERWWWPQFDDARYEVDAREDGWYRISTSTGGFGVQGRYLELDEGRRIVQTWLWLGGDHDARQYEQVVTIDFSEQEGGTLIRVAQTVPLDEVDAIREGWQDTLTRLEELIDDEW</sequence>
<accession>A0ABN1YY09</accession>
<dbReference type="Proteomes" id="UP001501266">
    <property type="component" value="Unassembled WGS sequence"/>
</dbReference>
<comment type="similarity">
    <text evidence="1">Belongs to the AHA1 family.</text>
</comment>
<evidence type="ECO:0000313" key="3">
    <source>
        <dbReference type="EMBL" id="GAA1425155.1"/>
    </source>
</evidence>
<gene>
    <name evidence="3" type="ORF">GCM10009640_23060</name>
</gene>
<comment type="caution">
    <text evidence="3">The sequence shown here is derived from an EMBL/GenBank/DDBJ whole genome shotgun (WGS) entry which is preliminary data.</text>
</comment>
<dbReference type="Pfam" id="PF08327">
    <property type="entry name" value="AHSA1"/>
    <property type="match status" value="1"/>
</dbReference>
<dbReference type="EMBL" id="BAAAKK010000005">
    <property type="protein sequence ID" value="GAA1425155.1"/>
    <property type="molecule type" value="Genomic_DNA"/>
</dbReference>
<evidence type="ECO:0000256" key="1">
    <source>
        <dbReference type="ARBA" id="ARBA00006817"/>
    </source>
</evidence>
<evidence type="ECO:0000313" key="4">
    <source>
        <dbReference type="Proteomes" id="UP001501266"/>
    </source>
</evidence>
<dbReference type="SUPFAM" id="SSF55961">
    <property type="entry name" value="Bet v1-like"/>
    <property type="match status" value="1"/>
</dbReference>
<reference evidence="3 4" key="1">
    <citation type="journal article" date="2019" name="Int. J. Syst. Evol. Microbiol.">
        <title>The Global Catalogue of Microorganisms (GCM) 10K type strain sequencing project: providing services to taxonomists for standard genome sequencing and annotation.</title>
        <authorList>
            <consortium name="The Broad Institute Genomics Platform"/>
            <consortium name="The Broad Institute Genome Sequencing Center for Infectious Disease"/>
            <person name="Wu L."/>
            <person name="Ma J."/>
        </authorList>
    </citation>
    <scope>NUCLEOTIDE SEQUENCE [LARGE SCALE GENOMIC DNA]</scope>
    <source>
        <strain evidence="3 4">JCM 12398</strain>
    </source>
</reference>
<dbReference type="InterPro" id="IPR023393">
    <property type="entry name" value="START-like_dom_sf"/>
</dbReference>
<keyword evidence="4" id="KW-1185">Reference proteome</keyword>
<dbReference type="CDD" id="cd07814">
    <property type="entry name" value="SRPBCC_CalC_Aha1-like"/>
    <property type="match status" value="1"/>
</dbReference>
<organism evidence="3 4">
    <name type="scientific">Agrococcus citreus</name>
    <dbReference type="NCBI Taxonomy" id="84643"/>
    <lineage>
        <taxon>Bacteria</taxon>
        <taxon>Bacillati</taxon>
        <taxon>Actinomycetota</taxon>
        <taxon>Actinomycetes</taxon>
        <taxon>Micrococcales</taxon>
        <taxon>Microbacteriaceae</taxon>
        <taxon>Agrococcus</taxon>
    </lineage>
</organism>
<feature type="domain" description="Activator of Hsp90 ATPase homologue 1/2-like C-terminal" evidence="2">
    <location>
        <begin position="23"/>
        <end position="147"/>
    </location>
</feature>
<dbReference type="RefSeq" id="WP_343920544.1">
    <property type="nucleotide sequence ID" value="NZ_BAAAKK010000005.1"/>
</dbReference>
<protein>
    <recommendedName>
        <fullName evidence="2">Activator of Hsp90 ATPase homologue 1/2-like C-terminal domain-containing protein</fullName>
    </recommendedName>
</protein>
<dbReference type="InterPro" id="IPR013538">
    <property type="entry name" value="ASHA1/2-like_C"/>
</dbReference>